<organism evidence="1 2">
    <name type="scientific">Methylomonas fluvii</name>
    <dbReference type="NCBI Taxonomy" id="1854564"/>
    <lineage>
        <taxon>Bacteria</taxon>
        <taxon>Pseudomonadati</taxon>
        <taxon>Pseudomonadota</taxon>
        <taxon>Gammaproteobacteria</taxon>
        <taxon>Methylococcales</taxon>
        <taxon>Methylococcaceae</taxon>
        <taxon>Methylomonas</taxon>
    </lineage>
</organism>
<dbReference type="Proteomes" id="UP000641152">
    <property type="component" value="Unassembled WGS sequence"/>
</dbReference>
<dbReference type="RefSeq" id="WP_192393302.1">
    <property type="nucleotide sequence ID" value="NZ_JACXST010000001.1"/>
</dbReference>
<comment type="caution">
    <text evidence="1">The sequence shown here is derived from an EMBL/GenBank/DDBJ whole genome shotgun (WGS) entry which is preliminary data.</text>
</comment>
<dbReference type="EMBL" id="JACXST010000001">
    <property type="protein sequence ID" value="MBD9360571.1"/>
    <property type="molecule type" value="Genomic_DNA"/>
</dbReference>
<proteinExistence type="predicted"/>
<accession>A0ABR9DBT1</accession>
<protein>
    <submittedName>
        <fullName evidence="1">Uncharacterized protein</fullName>
    </submittedName>
</protein>
<name>A0ABR9DBT1_9GAMM</name>
<keyword evidence="2" id="KW-1185">Reference proteome</keyword>
<evidence type="ECO:0000313" key="2">
    <source>
        <dbReference type="Proteomes" id="UP000641152"/>
    </source>
</evidence>
<sequence>MGQVIAMYESQRQVVASIEFVLTLMLLDIDGARDLRRNWYVIQEMGALMRKLDTPQNDGMSRRELIAKWIRFVHKQ</sequence>
<gene>
    <name evidence="1" type="ORF">EBB_08490</name>
</gene>
<reference evidence="1 2" key="1">
    <citation type="submission" date="2020-09" db="EMBL/GenBank/DDBJ databases">
        <title>Methylomonas albis sp. nov. and Methylomonas fluvii sp. nov.: Two cold-adapted methanotrophs from the River Elbe and an amended description of Methylovulum psychrotolerans strain Eb1.</title>
        <authorList>
            <person name="Bussmann I.K."/>
            <person name="Klings K.-W."/>
            <person name="Warnstedt J."/>
            <person name="Hoppert M."/>
            <person name="Saborowski A."/>
            <person name="Horn F."/>
            <person name="Liebner S."/>
        </authorList>
    </citation>
    <scope>NUCLEOTIDE SEQUENCE [LARGE SCALE GENOMIC DNA]</scope>
    <source>
        <strain evidence="1 2">EbB</strain>
    </source>
</reference>
<evidence type="ECO:0000313" key="1">
    <source>
        <dbReference type="EMBL" id="MBD9360571.1"/>
    </source>
</evidence>